<sequence length="129" mass="14026">MHKVKFVFYLIFILALTTMHCNARGSAKKMESTAKGACVPLGGVCESSNDCCGRDDPHSGHCVGCWRHGGIFIKWGNFRCGCDVTGRVTLDKNHIVSSDMCNGRDAASTRCVTRVARPGELNSRGKKAF</sequence>
<keyword evidence="1" id="KW-0732">Signal</keyword>
<proteinExistence type="predicted"/>
<dbReference type="Proteomes" id="UP000682733">
    <property type="component" value="Unassembled WGS sequence"/>
</dbReference>
<dbReference type="Proteomes" id="UP000677228">
    <property type="component" value="Unassembled WGS sequence"/>
</dbReference>
<evidence type="ECO:0000313" key="2">
    <source>
        <dbReference type="EMBL" id="CAF0826709.1"/>
    </source>
</evidence>
<dbReference type="AlphaFoldDB" id="A0A8S2CXA8"/>
<dbReference type="EMBL" id="CAJNOK010001719">
    <property type="protein sequence ID" value="CAF0826709.1"/>
    <property type="molecule type" value="Genomic_DNA"/>
</dbReference>
<feature type="non-terminal residue" evidence="2">
    <location>
        <position position="129"/>
    </location>
</feature>
<evidence type="ECO:0000256" key="1">
    <source>
        <dbReference type="SAM" id="SignalP"/>
    </source>
</evidence>
<feature type="chain" id="PRO_5036273368" evidence="1">
    <location>
        <begin position="24"/>
        <end position="129"/>
    </location>
</feature>
<dbReference type="EMBL" id="CAJOBA010001719">
    <property type="protein sequence ID" value="CAF3611193.1"/>
    <property type="molecule type" value="Genomic_DNA"/>
</dbReference>
<organism evidence="2 4">
    <name type="scientific">Didymodactylos carnosus</name>
    <dbReference type="NCBI Taxonomy" id="1234261"/>
    <lineage>
        <taxon>Eukaryota</taxon>
        <taxon>Metazoa</taxon>
        <taxon>Spiralia</taxon>
        <taxon>Gnathifera</taxon>
        <taxon>Rotifera</taxon>
        <taxon>Eurotatoria</taxon>
        <taxon>Bdelloidea</taxon>
        <taxon>Philodinida</taxon>
        <taxon>Philodinidae</taxon>
        <taxon>Didymodactylos</taxon>
    </lineage>
</organism>
<comment type="caution">
    <text evidence="2">The sequence shown here is derived from an EMBL/GenBank/DDBJ whole genome shotgun (WGS) entry which is preliminary data.</text>
</comment>
<gene>
    <name evidence="2" type="ORF">OVA965_LOCUS5935</name>
    <name evidence="3" type="ORF">TMI583_LOCUS5931</name>
</gene>
<reference evidence="2" key="1">
    <citation type="submission" date="2021-02" db="EMBL/GenBank/DDBJ databases">
        <authorList>
            <person name="Nowell W R."/>
        </authorList>
    </citation>
    <scope>NUCLEOTIDE SEQUENCE</scope>
</reference>
<feature type="signal peptide" evidence="1">
    <location>
        <begin position="1"/>
        <end position="23"/>
    </location>
</feature>
<accession>A0A8S2CXA8</accession>
<evidence type="ECO:0000313" key="3">
    <source>
        <dbReference type="EMBL" id="CAF3611193.1"/>
    </source>
</evidence>
<name>A0A8S2CXA8_9BILA</name>
<protein>
    <submittedName>
        <fullName evidence="2">Uncharacterized protein</fullName>
    </submittedName>
</protein>
<evidence type="ECO:0000313" key="4">
    <source>
        <dbReference type="Proteomes" id="UP000677228"/>
    </source>
</evidence>